<organism evidence="2">
    <name type="scientific">Oryza brachyantha</name>
    <name type="common">malo sina</name>
    <dbReference type="NCBI Taxonomy" id="4533"/>
    <lineage>
        <taxon>Eukaryota</taxon>
        <taxon>Viridiplantae</taxon>
        <taxon>Streptophyta</taxon>
        <taxon>Embryophyta</taxon>
        <taxon>Tracheophyta</taxon>
        <taxon>Spermatophyta</taxon>
        <taxon>Magnoliopsida</taxon>
        <taxon>Liliopsida</taxon>
        <taxon>Poales</taxon>
        <taxon>Poaceae</taxon>
        <taxon>BOP clade</taxon>
        <taxon>Oryzoideae</taxon>
        <taxon>Oryzeae</taxon>
        <taxon>Oryzinae</taxon>
        <taxon>Oryza</taxon>
    </lineage>
</organism>
<feature type="region of interest" description="Disordered" evidence="1">
    <location>
        <begin position="87"/>
        <end position="149"/>
    </location>
</feature>
<protein>
    <submittedName>
        <fullName evidence="2">Uncharacterized protein</fullName>
    </submittedName>
</protein>
<feature type="region of interest" description="Disordered" evidence="1">
    <location>
        <begin position="1"/>
        <end position="30"/>
    </location>
</feature>
<keyword evidence="3" id="KW-1185">Reference proteome</keyword>
<evidence type="ECO:0000313" key="2">
    <source>
        <dbReference type="EnsemblPlants" id="OB02G30710.1"/>
    </source>
</evidence>
<dbReference type="HOGENOM" id="CLU_1095704_0_0_1"/>
<dbReference type="EnsemblPlants" id="OB02G30710.1">
    <property type="protein sequence ID" value="OB02G30710.1"/>
    <property type="gene ID" value="OB02G30710"/>
</dbReference>
<reference evidence="2" key="1">
    <citation type="submission" date="2013-04" db="UniProtKB">
        <authorList>
            <consortium name="EnsemblPlants"/>
        </authorList>
    </citation>
    <scope>IDENTIFICATION</scope>
</reference>
<dbReference type="Gramene" id="OB02G30710.1">
    <property type="protein sequence ID" value="OB02G30710.1"/>
    <property type="gene ID" value="OB02G30710"/>
</dbReference>
<evidence type="ECO:0000313" key="3">
    <source>
        <dbReference type="Proteomes" id="UP000006038"/>
    </source>
</evidence>
<proteinExistence type="predicted"/>
<sequence>MEKGRIGERRTSPDIYSQPGRSQDEAPGLGLRRVILGRPIVPAGGPRLRPMLRNGSRVSPAQPESDRCTAPARLFFVFVFPPSLSPPPISQRKKKKLPGFPQLNPCLRGAKNATTPRGDKARGPSTYDRVRPPPAAASTRSLRVPPRRRRAGVGRSSSFFLPDTYVSSESSLGLVARCPDFFSLSGHREKSLPIFARFLVVGDQIQTLVFSGTFRLNSCKRACYWVIPLANLLAPANLVKCICRNRLKTLGLAV</sequence>
<evidence type="ECO:0000256" key="1">
    <source>
        <dbReference type="SAM" id="MobiDB-lite"/>
    </source>
</evidence>
<feature type="region of interest" description="Disordered" evidence="1">
    <location>
        <begin position="46"/>
        <end position="66"/>
    </location>
</feature>
<name>J3LEK4_ORYBR</name>
<dbReference type="Proteomes" id="UP000006038">
    <property type="component" value="Unassembled WGS sequence"/>
</dbReference>
<accession>J3LEK4</accession>
<dbReference type="AlphaFoldDB" id="J3LEK4"/>
<feature type="compositionally biased region" description="Basic and acidic residues" evidence="1">
    <location>
        <begin position="1"/>
        <end position="12"/>
    </location>
</feature>